<evidence type="ECO:0000313" key="3">
    <source>
        <dbReference type="EMBL" id="PAA77439.1"/>
    </source>
</evidence>
<protein>
    <recommendedName>
        <fullName evidence="2">Methyltransferase FkbM domain-containing protein</fullName>
    </recommendedName>
</protein>
<dbReference type="AlphaFoldDB" id="A0A267FWQ4"/>
<reference evidence="3 4" key="1">
    <citation type="submission" date="2017-06" db="EMBL/GenBank/DDBJ databases">
        <title>A platform for efficient transgenesis in Macrostomum lignano, a flatworm model organism for stem cell research.</title>
        <authorList>
            <person name="Berezikov E."/>
        </authorList>
    </citation>
    <scope>NUCLEOTIDE SEQUENCE [LARGE SCALE GENOMIC DNA]</scope>
    <source>
        <strain evidence="3">DV1</strain>
        <tissue evidence="3">Whole organism</tissue>
    </source>
</reference>
<proteinExistence type="predicted"/>
<evidence type="ECO:0000259" key="2">
    <source>
        <dbReference type="Pfam" id="PF05050"/>
    </source>
</evidence>
<feature type="chain" id="PRO_5012763430" description="Methyltransferase FkbM domain-containing protein" evidence="1">
    <location>
        <begin position="22"/>
        <end position="504"/>
    </location>
</feature>
<accession>A0A267FWQ4</accession>
<feature type="non-terminal residue" evidence="3">
    <location>
        <position position="1"/>
    </location>
</feature>
<dbReference type="EMBL" id="NIVC01000741">
    <property type="protein sequence ID" value="PAA77439.1"/>
    <property type="molecule type" value="Genomic_DNA"/>
</dbReference>
<dbReference type="OrthoDB" id="411251at2759"/>
<dbReference type="InterPro" id="IPR052514">
    <property type="entry name" value="SAM-dependent_MTase"/>
</dbReference>
<dbReference type="Proteomes" id="UP000215902">
    <property type="component" value="Unassembled WGS sequence"/>
</dbReference>
<feature type="signal peptide" evidence="1">
    <location>
        <begin position="1"/>
        <end position="21"/>
    </location>
</feature>
<comment type="caution">
    <text evidence="3">The sequence shown here is derived from an EMBL/GenBank/DDBJ whole genome shotgun (WGS) entry which is preliminary data.</text>
</comment>
<dbReference type="InterPro" id="IPR006342">
    <property type="entry name" value="FkbM_mtfrase"/>
</dbReference>
<gene>
    <name evidence="3" type="ORF">BOX15_Mlig019506g3</name>
</gene>
<evidence type="ECO:0000256" key="1">
    <source>
        <dbReference type="SAM" id="SignalP"/>
    </source>
</evidence>
<keyword evidence="1" id="KW-0732">Signal</keyword>
<dbReference type="Pfam" id="PF05050">
    <property type="entry name" value="Methyltransf_21"/>
    <property type="match status" value="1"/>
</dbReference>
<dbReference type="PANTHER" id="PTHR34203">
    <property type="entry name" value="METHYLTRANSFERASE, FKBM FAMILY PROTEIN"/>
    <property type="match status" value="1"/>
</dbReference>
<sequence length="504" mass="56432">LRKLMTPMMFLVALLLLLALGMDTHQKIFSNRGHSLTGISAKKKIISDTVPATIDNPLPSGACGAYSELRSVNFLHKSISESICEGAAAYTIVDSAFPLCRLKQHLPPVLTEGVRVASVQTFIRSPLTQRNLSSFVYVYSSPDLISNIIRTEHIFEKRNIRIMQQIIRKLAAKSPVTFMDIGSNIGVFSLPILDLGVPVIALDANIRNLIRLKLSAEAAKASEVDSAFPLCRLKQHLPPVLTEGVRVASVQTFIRSPLTQRNLSSFVYSSPDLISNIIRTEHIFEKRNIRIMQQIIRKLAAKSPVTFMDIGSNIGVFSLPILDLGVPVIALDANIRNLIRLKLSAEAAKLPHKLHLLWNFVNRQVSLMYLNFPKECNMGGATKLGRAVVDTIPVMSATADSIVPLVDTKLVVMKVDIEGGEGEFFKSAKKLFDSFTIPVVHMEWLKRHMSDMERQFMIRFFYERRYSPRSMNDLTKLININLTGYEGDDLVWVHKHFEDAGILL</sequence>
<dbReference type="Gene3D" id="3.40.50.150">
    <property type="entry name" value="Vaccinia Virus protein VP39"/>
    <property type="match status" value="1"/>
</dbReference>
<dbReference type="InterPro" id="IPR029063">
    <property type="entry name" value="SAM-dependent_MTases_sf"/>
</dbReference>
<name>A0A267FWQ4_9PLAT</name>
<keyword evidence="4" id="KW-1185">Reference proteome</keyword>
<dbReference type="PANTHER" id="PTHR34203:SF15">
    <property type="entry name" value="SLL1173 PROTEIN"/>
    <property type="match status" value="1"/>
</dbReference>
<dbReference type="SUPFAM" id="SSF53335">
    <property type="entry name" value="S-adenosyl-L-methionine-dependent methyltransferases"/>
    <property type="match status" value="2"/>
</dbReference>
<evidence type="ECO:0000313" key="4">
    <source>
        <dbReference type="Proteomes" id="UP000215902"/>
    </source>
</evidence>
<organism evidence="3 4">
    <name type="scientific">Macrostomum lignano</name>
    <dbReference type="NCBI Taxonomy" id="282301"/>
    <lineage>
        <taxon>Eukaryota</taxon>
        <taxon>Metazoa</taxon>
        <taxon>Spiralia</taxon>
        <taxon>Lophotrochozoa</taxon>
        <taxon>Platyhelminthes</taxon>
        <taxon>Rhabditophora</taxon>
        <taxon>Macrostomorpha</taxon>
        <taxon>Macrostomida</taxon>
        <taxon>Macrostomidae</taxon>
        <taxon>Macrostomum</taxon>
    </lineage>
</organism>
<feature type="domain" description="Methyltransferase FkbM" evidence="2">
    <location>
        <begin position="369"/>
        <end position="466"/>
    </location>
</feature>